<accession>A0ABU8XMX6</accession>
<dbReference type="Proteomes" id="UP001375743">
    <property type="component" value="Unassembled WGS sequence"/>
</dbReference>
<proteinExistence type="predicted"/>
<comment type="caution">
    <text evidence="3">The sequence shown here is derived from an EMBL/GenBank/DDBJ whole genome shotgun (WGS) entry which is preliminary data.</text>
</comment>
<dbReference type="SUPFAM" id="SSF55347">
    <property type="entry name" value="Glyceraldehyde-3-phosphate dehydrogenase-like, C-terminal domain"/>
    <property type="match status" value="1"/>
</dbReference>
<feature type="domain" description="GFO/IDH/MocA-like oxidoreductase" evidence="2">
    <location>
        <begin position="156"/>
        <end position="266"/>
    </location>
</feature>
<dbReference type="InterPro" id="IPR051450">
    <property type="entry name" value="Gfo/Idh/MocA_Oxidoreductases"/>
</dbReference>
<dbReference type="EMBL" id="JBBLZC010000001">
    <property type="protein sequence ID" value="MEK0081749.1"/>
    <property type="molecule type" value="Genomic_DNA"/>
</dbReference>
<sequence length="383" mass="42265">MTNARGLRHDDNRSAASRICGTGGVGPRTGIRVGVVGCGYWGSKHVRVLSSLSEVREVIAVEPDPEAAKAVLVAFPAVRVFADLEAALPHVDALVIATPAQTHAKLALTAIRYGLHVLVEKPLATSLEASRLVVEEARRAGIVLMVGHTFQFNPAIREMRRRFDSGELGDIYYIHSARLNLGLYRPDVNVVWDLAPHDLSIMNFLLRSAPKAVTAWGASLAYPHVEDLAFIRVEYNDPKVTGFIHLSWLDPRKTRTVTLVGSRKMVVYDDLAEERVRIYDRGLETGGSGPTHERPISYRYGDVVSPYIQASEPLALQDRRFVECIRDGRNPESNGIDALAIIAILEAIDRSLHARRTIEVEYPLSLASWQPDMPGSIVQDAVL</sequence>
<evidence type="ECO:0000259" key="1">
    <source>
        <dbReference type="Pfam" id="PF01408"/>
    </source>
</evidence>
<evidence type="ECO:0000259" key="2">
    <source>
        <dbReference type="Pfam" id="PF22725"/>
    </source>
</evidence>
<keyword evidence="4" id="KW-1185">Reference proteome</keyword>
<dbReference type="Pfam" id="PF01408">
    <property type="entry name" value="GFO_IDH_MocA"/>
    <property type="match status" value="1"/>
</dbReference>
<evidence type="ECO:0000313" key="4">
    <source>
        <dbReference type="Proteomes" id="UP001375743"/>
    </source>
</evidence>
<dbReference type="PANTHER" id="PTHR43377">
    <property type="entry name" value="BILIVERDIN REDUCTASE A"/>
    <property type="match status" value="1"/>
</dbReference>
<dbReference type="Gene3D" id="3.40.50.720">
    <property type="entry name" value="NAD(P)-binding Rossmann-like Domain"/>
    <property type="match status" value="1"/>
</dbReference>
<feature type="domain" description="Gfo/Idh/MocA-like oxidoreductase N-terminal" evidence="1">
    <location>
        <begin position="31"/>
        <end position="148"/>
    </location>
</feature>
<name>A0ABU8XMX6_9PROT</name>
<dbReference type="Pfam" id="PF22725">
    <property type="entry name" value="GFO_IDH_MocA_C3"/>
    <property type="match status" value="1"/>
</dbReference>
<dbReference type="RefSeq" id="WP_418157596.1">
    <property type="nucleotide sequence ID" value="NZ_JBBLZC010000001.1"/>
</dbReference>
<dbReference type="InterPro" id="IPR036291">
    <property type="entry name" value="NAD(P)-bd_dom_sf"/>
</dbReference>
<dbReference type="InterPro" id="IPR000683">
    <property type="entry name" value="Gfo/Idh/MocA-like_OxRdtase_N"/>
</dbReference>
<dbReference type="SUPFAM" id="SSF51735">
    <property type="entry name" value="NAD(P)-binding Rossmann-fold domains"/>
    <property type="match status" value="1"/>
</dbReference>
<reference evidence="3 4" key="1">
    <citation type="submission" date="2024-01" db="EMBL/GenBank/DDBJ databases">
        <title>Multi-omics insights into the function and evolution of sodium benzoate biodegradation pathways in Benzoatithermus flavus gen. nov., sp. nov. from hot spring.</title>
        <authorList>
            <person name="Hu C.-J."/>
            <person name="Li W.-J."/>
        </authorList>
    </citation>
    <scope>NUCLEOTIDE SEQUENCE [LARGE SCALE GENOMIC DNA]</scope>
    <source>
        <strain evidence="3 4">SYSU G07066</strain>
    </source>
</reference>
<dbReference type="Gene3D" id="3.30.360.10">
    <property type="entry name" value="Dihydrodipicolinate Reductase, domain 2"/>
    <property type="match status" value="1"/>
</dbReference>
<protein>
    <submittedName>
        <fullName evidence="3">Gfo/Idh/MocA family oxidoreductase</fullName>
    </submittedName>
</protein>
<organism evidence="3 4">
    <name type="scientific">Benzoatithermus flavus</name>
    <dbReference type="NCBI Taxonomy" id="3108223"/>
    <lineage>
        <taxon>Bacteria</taxon>
        <taxon>Pseudomonadati</taxon>
        <taxon>Pseudomonadota</taxon>
        <taxon>Alphaproteobacteria</taxon>
        <taxon>Geminicoccales</taxon>
        <taxon>Geminicoccaceae</taxon>
        <taxon>Benzoatithermus</taxon>
    </lineage>
</organism>
<dbReference type="PANTHER" id="PTHR43377:SF6">
    <property type="entry name" value="GFO_IDH_MOCA-LIKE OXIDOREDUCTASE N-TERMINAL DOMAIN-CONTAINING PROTEIN"/>
    <property type="match status" value="1"/>
</dbReference>
<evidence type="ECO:0000313" key="3">
    <source>
        <dbReference type="EMBL" id="MEK0081749.1"/>
    </source>
</evidence>
<gene>
    <name evidence="3" type="ORF">U1T56_01185</name>
</gene>
<dbReference type="InterPro" id="IPR055170">
    <property type="entry name" value="GFO_IDH_MocA-like_dom"/>
</dbReference>